<evidence type="ECO:0000256" key="2">
    <source>
        <dbReference type="ARBA" id="ARBA00022694"/>
    </source>
</evidence>
<protein>
    <recommendedName>
        <fullName evidence="4">tRNA pseudouridine synthase A</fullName>
        <ecNumber evidence="4">5.4.99.12</ecNumber>
    </recommendedName>
    <alternativeName>
        <fullName evidence="4">tRNA pseudouridine(38-40) synthase</fullName>
    </alternativeName>
    <alternativeName>
        <fullName evidence="4">tRNA pseudouridylate synthase I</fullName>
    </alternativeName>
    <alternativeName>
        <fullName evidence="4">tRNA-uridine isomerase I</fullName>
    </alternativeName>
</protein>
<dbReference type="EMBL" id="NBWU01000004">
    <property type="protein sequence ID" value="PCE64200.1"/>
    <property type="molecule type" value="Genomic_DNA"/>
</dbReference>
<dbReference type="AlphaFoldDB" id="A0A2A4G8A2"/>
<dbReference type="PIRSF" id="PIRSF001430">
    <property type="entry name" value="tRNA_psdUrid_synth"/>
    <property type="match status" value="1"/>
</dbReference>
<comment type="subunit">
    <text evidence="4">Homodimer.</text>
</comment>
<comment type="caution">
    <text evidence="4">Lacks conserved residue(s) required for the propagation of feature annotation.</text>
</comment>
<dbReference type="OrthoDB" id="9811823at2"/>
<comment type="function">
    <text evidence="4">Formation of pseudouridine at positions 38, 39 and 40 in the anticodon stem and loop of transfer RNAs.</text>
</comment>
<evidence type="ECO:0000313" key="10">
    <source>
        <dbReference type="Proteomes" id="UP000219559"/>
    </source>
</evidence>
<dbReference type="PANTHER" id="PTHR11142">
    <property type="entry name" value="PSEUDOURIDYLATE SYNTHASE"/>
    <property type="match status" value="1"/>
</dbReference>
<organism evidence="9 10">
    <name type="scientific">Sediminicola luteus</name>
    <dbReference type="NCBI Taxonomy" id="319238"/>
    <lineage>
        <taxon>Bacteria</taxon>
        <taxon>Pseudomonadati</taxon>
        <taxon>Bacteroidota</taxon>
        <taxon>Flavobacteriia</taxon>
        <taxon>Flavobacteriales</taxon>
        <taxon>Flavobacteriaceae</taxon>
        <taxon>Sediminicola</taxon>
    </lineage>
</organism>
<dbReference type="InterPro" id="IPR020097">
    <property type="entry name" value="PsdUridine_synth_TruA_a/b_dom"/>
</dbReference>
<feature type="active site" description="Nucleophile" evidence="4 5">
    <location>
        <position position="57"/>
    </location>
</feature>
<dbReference type="GO" id="GO:0160147">
    <property type="term" value="F:tRNA pseudouridine(38-40) synthase activity"/>
    <property type="evidence" value="ECO:0007669"/>
    <property type="project" value="UniProtKB-EC"/>
</dbReference>
<sequence>MFRTRFQYLVNIQYLGFRYAGWQKQPKQKTIAGMLDKTLRFIWPETTFKVVGANRTDARVSSLAGAFLLITENFEIPDFPTFIGDMNRNLPADIRITAIENAPEDFNIIQDVAVKEYRYLFSFQEKQHPFCAPIMANFPYPLNVKAMQDAACVFVGTHDFSAFTVRDAVHKDCTRTVLDAHIVPNTEYSANYFPKESFLFLVRGKGFLRYQIRMMMGALVLLGKGELSQEELETMLRNEKAGEQHFIAPGSGLFLAEMEFDL</sequence>
<dbReference type="Gene3D" id="3.30.70.660">
    <property type="entry name" value="Pseudouridine synthase I, catalytic domain, C-terminal subdomain"/>
    <property type="match status" value="1"/>
</dbReference>
<evidence type="ECO:0000259" key="8">
    <source>
        <dbReference type="Pfam" id="PF01416"/>
    </source>
</evidence>
<dbReference type="GO" id="GO:0003723">
    <property type="term" value="F:RNA binding"/>
    <property type="evidence" value="ECO:0007669"/>
    <property type="project" value="InterPro"/>
</dbReference>
<reference evidence="9 10" key="1">
    <citation type="submission" date="2017-04" db="EMBL/GenBank/DDBJ databases">
        <title>A new member of the family Flavobacteriaceae isolated from ascidians.</title>
        <authorList>
            <person name="Chen L."/>
        </authorList>
    </citation>
    <scope>NUCLEOTIDE SEQUENCE [LARGE SCALE GENOMIC DNA]</scope>
    <source>
        <strain evidence="9 10">HQA918</strain>
    </source>
</reference>
<dbReference type="InterPro" id="IPR020103">
    <property type="entry name" value="PsdUridine_synth_cat_dom_sf"/>
</dbReference>
<keyword evidence="10" id="KW-1185">Reference proteome</keyword>
<dbReference type="InterPro" id="IPR020094">
    <property type="entry name" value="TruA/RsuA/RluB/E/F_N"/>
</dbReference>
<gene>
    <name evidence="4" type="primary">truA</name>
    <name evidence="9" type="ORF">B7P33_12645</name>
</gene>
<keyword evidence="3 4" id="KW-0413">Isomerase</keyword>
<evidence type="ECO:0000256" key="5">
    <source>
        <dbReference type="PIRSR" id="PIRSR001430-1"/>
    </source>
</evidence>
<feature type="binding site" evidence="4 6">
    <location>
        <position position="117"/>
    </location>
    <ligand>
        <name>substrate</name>
    </ligand>
</feature>
<dbReference type="Gene3D" id="3.30.70.580">
    <property type="entry name" value="Pseudouridine synthase I, catalytic domain, N-terminal subdomain"/>
    <property type="match status" value="1"/>
</dbReference>
<proteinExistence type="inferred from homology"/>
<dbReference type="Proteomes" id="UP000219559">
    <property type="component" value="Unassembled WGS sequence"/>
</dbReference>
<evidence type="ECO:0000256" key="6">
    <source>
        <dbReference type="PIRSR" id="PIRSR001430-2"/>
    </source>
</evidence>
<evidence type="ECO:0000313" key="9">
    <source>
        <dbReference type="EMBL" id="PCE64200.1"/>
    </source>
</evidence>
<dbReference type="InterPro" id="IPR020095">
    <property type="entry name" value="PsdUridine_synth_TruA_C"/>
</dbReference>
<comment type="similarity">
    <text evidence="1 4 7">Belongs to the tRNA pseudouridine synthase TruA family.</text>
</comment>
<feature type="domain" description="Pseudouridine synthase I TruA alpha/beta" evidence="8">
    <location>
        <begin position="150"/>
        <end position="261"/>
    </location>
</feature>
<evidence type="ECO:0000256" key="3">
    <source>
        <dbReference type="ARBA" id="ARBA00023235"/>
    </source>
</evidence>
<dbReference type="HAMAP" id="MF_00171">
    <property type="entry name" value="TruA"/>
    <property type="match status" value="1"/>
</dbReference>
<name>A0A2A4G8A2_9FLAO</name>
<comment type="catalytic activity">
    <reaction evidence="4 7">
        <text>uridine(38/39/40) in tRNA = pseudouridine(38/39/40) in tRNA</text>
        <dbReference type="Rhea" id="RHEA:22376"/>
        <dbReference type="Rhea" id="RHEA-COMP:10085"/>
        <dbReference type="Rhea" id="RHEA-COMP:10087"/>
        <dbReference type="ChEBI" id="CHEBI:65314"/>
        <dbReference type="ChEBI" id="CHEBI:65315"/>
        <dbReference type="EC" id="5.4.99.12"/>
    </reaction>
</comment>
<evidence type="ECO:0000256" key="7">
    <source>
        <dbReference type="RuleBase" id="RU003792"/>
    </source>
</evidence>
<evidence type="ECO:0000256" key="4">
    <source>
        <dbReference type="HAMAP-Rule" id="MF_00171"/>
    </source>
</evidence>
<dbReference type="PANTHER" id="PTHR11142:SF0">
    <property type="entry name" value="TRNA PSEUDOURIDINE SYNTHASE-LIKE 1"/>
    <property type="match status" value="1"/>
</dbReference>
<dbReference type="InterPro" id="IPR001406">
    <property type="entry name" value="PsdUridine_synth_TruA"/>
</dbReference>
<dbReference type="RefSeq" id="WP_097443042.1">
    <property type="nucleotide sequence ID" value="NZ_NBWU01000004.1"/>
</dbReference>
<accession>A0A2A4G8A2</accession>
<keyword evidence="2 4" id="KW-0819">tRNA processing</keyword>
<dbReference type="EC" id="5.4.99.12" evidence="4"/>
<evidence type="ECO:0000256" key="1">
    <source>
        <dbReference type="ARBA" id="ARBA00009375"/>
    </source>
</evidence>
<dbReference type="Pfam" id="PF01416">
    <property type="entry name" value="PseudoU_synth_1"/>
    <property type="match status" value="1"/>
</dbReference>
<comment type="caution">
    <text evidence="9">The sequence shown here is derived from an EMBL/GenBank/DDBJ whole genome shotgun (WGS) entry which is preliminary data.</text>
</comment>
<dbReference type="SUPFAM" id="SSF55120">
    <property type="entry name" value="Pseudouridine synthase"/>
    <property type="match status" value="1"/>
</dbReference>
<dbReference type="GO" id="GO:0031119">
    <property type="term" value="P:tRNA pseudouridine synthesis"/>
    <property type="evidence" value="ECO:0007669"/>
    <property type="project" value="UniProtKB-UniRule"/>
</dbReference>